<dbReference type="EMBL" id="CADCXN010000001">
    <property type="protein sequence ID" value="CAA9888796.1"/>
    <property type="molecule type" value="Genomic_DNA"/>
</dbReference>
<evidence type="ECO:0000313" key="2">
    <source>
        <dbReference type="Proteomes" id="UP000494216"/>
    </source>
</evidence>
<keyword evidence="2" id="KW-1185">Reference proteome</keyword>
<dbReference type="RefSeq" id="WP_174624219.1">
    <property type="nucleotide sequence ID" value="NZ_CADCXN010000001.1"/>
</dbReference>
<protein>
    <submittedName>
        <fullName evidence="1">Uncharacterized protein</fullName>
    </submittedName>
</protein>
<proteinExistence type="predicted"/>
<dbReference type="Proteomes" id="UP000494216">
    <property type="component" value="Unassembled WGS sequence"/>
</dbReference>
<accession>A0A8S0Y8P8</accession>
<dbReference type="AlphaFoldDB" id="A0A8S0Y8P8"/>
<evidence type="ECO:0000313" key="1">
    <source>
        <dbReference type="EMBL" id="CAA9888796.1"/>
    </source>
</evidence>
<organism evidence="1 2">
    <name type="scientific">Candidatus Methylobacter favarea</name>
    <dbReference type="NCBI Taxonomy" id="2707345"/>
    <lineage>
        <taxon>Bacteria</taxon>
        <taxon>Pseudomonadati</taxon>
        <taxon>Pseudomonadota</taxon>
        <taxon>Gammaproteobacteria</taxon>
        <taxon>Methylococcales</taxon>
        <taxon>Methylococcaceae</taxon>
        <taxon>Methylobacter</taxon>
    </lineage>
</organism>
<comment type="caution">
    <text evidence="1">The sequence shown here is derived from an EMBL/GenBank/DDBJ whole genome shotgun (WGS) entry which is preliminary data.</text>
</comment>
<gene>
    <name evidence="1" type="ORF">METHB2_10026</name>
</gene>
<sequence length="116" mass="12865">MKIHSSSLAFSPIGFNRQQVDKNNKARNTNADNELSIAKKALDKKKSDKSIVPAYSSAGIRQTLINPGSSLNEAKRDNINIIDTRTLRALTAYHQELNKPLQEQSAKLIQGIDIYA</sequence>
<reference evidence="1 2" key="1">
    <citation type="submission" date="2020-02" db="EMBL/GenBank/DDBJ databases">
        <authorList>
            <person name="Hogendoorn C."/>
        </authorList>
    </citation>
    <scope>NUCLEOTIDE SEQUENCE [LARGE SCALE GENOMIC DNA]</scope>
    <source>
        <strain evidence="1">METHB21</strain>
    </source>
</reference>
<name>A0A8S0Y8P8_9GAMM</name>